<dbReference type="RefSeq" id="WP_171816124.1">
    <property type="nucleotide sequence ID" value="NZ_CCSE01000001.1"/>
</dbReference>
<dbReference type="HOGENOM" id="CLU_111226_4_1_9"/>
<keyword evidence="3" id="KW-1185">Reference proteome</keyword>
<reference evidence="2 3" key="1">
    <citation type="submission" date="2014-07" db="EMBL/GenBank/DDBJ databases">
        <authorList>
            <person name="Urmite Genomes Urmite Genomes"/>
        </authorList>
    </citation>
    <scope>NUCLEOTIDE SEQUENCE [LARGE SCALE GENOMIC DNA]</scope>
    <source>
        <strain evidence="2 3">13MG44_air</strain>
    </source>
</reference>
<dbReference type="CDD" id="cd04301">
    <property type="entry name" value="NAT_SF"/>
    <property type="match status" value="1"/>
</dbReference>
<dbReference type="AlphaFoldDB" id="A0A078MBX1"/>
<protein>
    <submittedName>
        <fullName evidence="2">Acetyltransferase (GNAT) family protein</fullName>
    </submittedName>
</protein>
<dbReference type="EMBL" id="CCSE01000001">
    <property type="protein sequence ID" value="CEA02947.1"/>
    <property type="molecule type" value="Genomic_DNA"/>
</dbReference>
<dbReference type="eggNOG" id="COG0456">
    <property type="taxonomic scope" value="Bacteria"/>
</dbReference>
<dbReference type="Gene3D" id="3.40.630.30">
    <property type="match status" value="1"/>
</dbReference>
<evidence type="ECO:0000259" key="1">
    <source>
        <dbReference type="PROSITE" id="PS51186"/>
    </source>
</evidence>
<dbReference type="STRING" id="1461582.BN1048_01921"/>
<dbReference type="SUPFAM" id="SSF55729">
    <property type="entry name" value="Acyl-CoA N-acyltransferases (Nat)"/>
    <property type="match status" value="1"/>
</dbReference>
<dbReference type="GO" id="GO:0016747">
    <property type="term" value="F:acyltransferase activity, transferring groups other than amino-acyl groups"/>
    <property type="evidence" value="ECO:0007669"/>
    <property type="project" value="InterPro"/>
</dbReference>
<dbReference type="PROSITE" id="PS51186">
    <property type="entry name" value="GNAT"/>
    <property type="match status" value="1"/>
</dbReference>
<keyword evidence="2" id="KW-0808">Transferase</keyword>
<name>A0A078MBX1_9STAP</name>
<dbReference type="Proteomes" id="UP000044136">
    <property type="component" value="Unassembled WGS sequence"/>
</dbReference>
<gene>
    <name evidence="2" type="ORF">BN1048_01921</name>
</gene>
<dbReference type="InterPro" id="IPR000182">
    <property type="entry name" value="GNAT_dom"/>
</dbReference>
<dbReference type="InterPro" id="IPR016181">
    <property type="entry name" value="Acyl_CoA_acyltransferase"/>
</dbReference>
<dbReference type="Pfam" id="PF00583">
    <property type="entry name" value="Acetyltransf_1"/>
    <property type="match status" value="1"/>
</dbReference>
<sequence>MMVEFVEINEENYEAVLKLKVTDEQNQAKFIAPNVRSIADAYLYRKAGDVFPYAVQDGETVVGFVLLDEDEEEKELMIWRMMVDKDHQGKGYGRAIVEKVMKQFEADSRFDVLIADYVKGNDVMGKLLESLGFEYGEFDEENNEYVMKYKS</sequence>
<evidence type="ECO:0000313" key="3">
    <source>
        <dbReference type="Proteomes" id="UP000044136"/>
    </source>
</evidence>
<proteinExistence type="predicted"/>
<evidence type="ECO:0000313" key="2">
    <source>
        <dbReference type="EMBL" id="CEA02947.1"/>
    </source>
</evidence>
<organism evidence="2 3">
    <name type="scientific">Jeotgalicoccus saudimassiliensis</name>
    <dbReference type="NCBI Taxonomy" id="1461582"/>
    <lineage>
        <taxon>Bacteria</taxon>
        <taxon>Bacillati</taxon>
        <taxon>Bacillota</taxon>
        <taxon>Bacilli</taxon>
        <taxon>Bacillales</taxon>
        <taxon>Staphylococcaceae</taxon>
        <taxon>Jeotgalicoccus</taxon>
    </lineage>
</organism>
<feature type="domain" description="N-acetyltransferase" evidence="1">
    <location>
        <begin position="3"/>
        <end position="151"/>
    </location>
</feature>
<accession>A0A078MBX1</accession>